<evidence type="ECO:0000313" key="3">
    <source>
        <dbReference type="EMBL" id="MPY59582.1"/>
    </source>
</evidence>
<dbReference type="AlphaFoldDB" id="A0A5N8XJD9"/>
<dbReference type="Gene3D" id="3.10.580.10">
    <property type="entry name" value="CBS-domain"/>
    <property type="match status" value="1"/>
</dbReference>
<dbReference type="Pfam" id="PF00571">
    <property type="entry name" value="CBS"/>
    <property type="match status" value="1"/>
</dbReference>
<proteinExistence type="predicted"/>
<accession>A0A5N8XJD9</accession>
<dbReference type="PROSITE" id="PS51371">
    <property type="entry name" value="CBS"/>
    <property type="match status" value="1"/>
</dbReference>
<keyword evidence="4" id="KW-1185">Reference proteome</keyword>
<dbReference type="InterPro" id="IPR046342">
    <property type="entry name" value="CBS_dom_sf"/>
</dbReference>
<keyword evidence="1" id="KW-0129">CBS domain</keyword>
<evidence type="ECO:0000313" key="4">
    <source>
        <dbReference type="Proteomes" id="UP000400924"/>
    </source>
</evidence>
<dbReference type="SUPFAM" id="SSF54631">
    <property type="entry name" value="CBS-domain pair"/>
    <property type="match status" value="1"/>
</dbReference>
<feature type="domain" description="CBS" evidence="2">
    <location>
        <begin position="403"/>
        <end position="460"/>
    </location>
</feature>
<protein>
    <submittedName>
        <fullName evidence="3">CBS domain-containing protein</fullName>
    </submittedName>
</protein>
<comment type="caution">
    <text evidence="3">The sequence shown here is derived from an EMBL/GenBank/DDBJ whole genome shotgun (WGS) entry which is preliminary data.</text>
</comment>
<sequence>MPPSPSRASISKGPSTCGSLLVSSGFIGAFESPTLLSRSSPWPQCCRSVYGAAFRRGPASDDQRAPGLSSGRISEVVEHTVLYGHRTRSRVMCIRHVLSGRGRMRAWVVRAGENGEREEAALGQGVLLAGWLGLGDLTHTVSRDDLRAAVAAAYPDEGPYAVGNWTGQLYRFVHEIQPGDLVVLPLKSLLVAIGRVAGAYEYRSETADGMRHVRRVDWLVTDIDRQSIQSDLLDSMGSLLTVFELSRFGAAERVATLAEGKPDPGRPDADEFAATLTEPAKLHEEVRRRSADEPLTLSIRDFLAIWGVQRRYPADTALIKDDLEARGLVTVPPFTEGTLDSRIAVLAGGAEPDPTGSSAVTRLSGTAGLSVEAQSAAQAAGLLQDEETEAETVAYRVSNLDSANRMPECVRVGDSTSTAMTIMVLRGYSQLPVLDADGRLRGVVSWESIGRARMADPGAGLEAATVRGQEADRSDDLLDWVGTIQQFGFVVVRDHDHRVCGLVTASDLTVQFGTRVRPFVLVEEIEQRLRQVVDRCIPLDRIRAVVPRGRASEVLSAANLTFGAYKHLLRVPENWAALGWAIDQEYFLAALEECRNFRNDLMHFSPDPVTEDQLLPAQGLLELLRSLDPQG</sequence>
<evidence type="ECO:0000256" key="1">
    <source>
        <dbReference type="PROSITE-ProRule" id="PRU00703"/>
    </source>
</evidence>
<reference evidence="3 4" key="1">
    <citation type="submission" date="2019-07" db="EMBL/GenBank/DDBJ databases">
        <title>New species of Amycolatopsis and Streptomyces.</title>
        <authorList>
            <person name="Duangmal K."/>
            <person name="Teo W.F.A."/>
            <person name="Lipun K."/>
        </authorList>
    </citation>
    <scope>NUCLEOTIDE SEQUENCE [LARGE SCALE GENOMIC DNA]</scope>
    <source>
        <strain evidence="3 4">NBRC 106415</strain>
    </source>
</reference>
<evidence type="ECO:0000259" key="2">
    <source>
        <dbReference type="PROSITE" id="PS51371"/>
    </source>
</evidence>
<organism evidence="3 4">
    <name type="scientific">Streptomyces spongiae</name>
    <dbReference type="NCBI Taxonomy" id="565072"/>
    <lineage>
        <taxon>Bacteria</taxon>
        <taxon>Bacillati</taxon>
        <taxon>Actinomycetota</taxon>
        <taxon>Actinomycetes</taxon>
        <taxon>Kitasatosporales</taxon>
        <taxon>Streptomycetaceae</taxon>
        <taxon>Streptomyces</taxon>
    </lineage>
</organism>
<name>A0A5N8XJD9_9ACTN</name>
<dbReference type="InterPro" id="IPR000644">
    <property type="entry name" value="CBS_dom"/>
</dbReference>
<dbReference type="OrthoDB" id="291940at2"/>
<dbReference type="EMBL" id="VJZC01000149">
    <property type="protein sequence ID" value="MPY59582.1"/>
    <property type="molecule type" value="Genomic_DNA"/>
</dbReference>
<dbReference type="Proteomes" id="UP000400924">
    <property type="component" value="Unassembled WGS sequence"/>
</dbReference>
<gene>
    <name evidence="3" type="ORF">FNH08_21155</name>
</gene>